<dbReference type="Pfam" id="PF07714">
    <property type="entry name" value="PK_Tyr_Ser-Thr"/>
    <property type="match status" value="1"/>
</dbReference>
<reference evidence="7 8" key="1">
    <citation type="journal article" date="2014" name="PLoS Genet.">
        <title>Analysis of the Phlebiopsis gigantea genome, transcriptome and secretome provides insight into its pioneer colonization strategies of wood.</title>
        <authorList>
            <person name="Hori C."/>
            <person name="Ishida T."/>
            <person name="Igarashi K."/>
            <person name="Samejima M."/>
            <person name="Suzuki H."/>
            <person name="Master E."/>
            <person name="Ferreira P."/>
            <person name="Ruiz-Duenas F.J."/>
            <person name="Held B."/>
            <person name="Canessa P."/>
            <person name="Larrondo L.F."/>
            <person name="Schmoll M."/>
            <person name="Druzhinina I.S."/>
            <person name="Kubicek C.P."/>
            <person name="Gaskell J.A."/>
            <person name="Kersten P."/>
            <person name="St John F."/>
            <person name="Glasner J."/>
            <person name="Sabat G."/>
            <person name="Splinter BonDurant S."/>
            <person name="Syed K."/>
            <person name="Yadav J."/>
            <person name="Mgbeahuruike A.C."/>
            <person name="Kovalchuk A."/>
            <person name="Asiegbu F.O."/>
            <person name="Lackner G."/>
            <person name="Hoffmeister D."/>
            <person name="Rencoret J."/>
            <person name="Gutierrez A."/>
            <person name="Sun H."/>
            <person name="Lindquist E."/>
            <person name="Barry K."/>
            <person name="Riley R."/>
            <person name="Grigoriev I.V."/>
            <person name="Henrissat B."/>
            <person name="Kues U."/>
            <person name="Berka R.M."/>
            <person name="Martinez A.T."/>
            <person name="Covert S.F."/>
            <person name="Blanchette R.A."/>
            <person name="Cullen D."/>
        </authorList>
    </citation>
    <scope>NUCLEOTIDE SEQUENCE [LARGE SCALE GENOMIC DNA]</scope>
    <source>
        <strain evidence="7 8">11061_1 CR5-6</strain>
    </source>
</reference>
<protein>
    <recommendedName>
        <fullName evidence="6">Protein kinase domain-containing protein</fullName>
    </recommendedName>
</protein>
<dbReference type="InterPro" id="IPR017441">
    <property type="entry name" value="Protein_kinase_ATP_BS"/>
</dbReference>
<feature type="non-terminal residue" evidence="7">
    <location>
        <position position="1"/>
    </location>
</feature>
<dbReference type="HOGENOM" id="CLU_000288_7_18_1"/>
<dbReference type="PROSITE" id="PS50011">
    <property type="entry name" value="PROTEIN_KINASE_DOM"/>
    <property type="match status" value="1"/>
</dbReference>
<evidence type="ECO:0000313" key="7">
    <source>
        <dbReference type="EMBL" id="KIP11073.1"/>
    </source>
</evidence>
<keyword evidence="1 5" id="KW-0808">Transferase</keyword>
<dbReference type="InterPro" id="IPR000719">
    <property type="entry name" value="Prot_kinase_dom"/>
</dbReference>
<dbReference type="InterPro" id="IPR011009">
    <property type="entry name" value="Kinase-like_dom_sf"/>
</dbReference>
<dbReference type="STRING" id="745531.A0A0C3PTY1"/>
<keyword evidence="8" id="KW-1185">Reference proteome</keyword>
<evidence type="ECO:0000313" key="8">
    <source>
        <dbReference type="Proteomes" id="UP000053257"/>
    </source>
</evidence>
<dbReference type="InterPro" id="IPR051681">
    <property type="entry name" value="Ser/Thr_Kinases-Pseudokinases"/>
</dbReference>
<evidence type="ECO:0000256" key="2">
    <source>
        <dbReference type="ARBA" id="ARBA00022741"/>
    </source>
</evidence>
<dbReference type="PANTHER" id="PTHR44329">
    <property type="entry name" value="SERINE/THREONINE-PROTEIN KINASE TNNI3K-RELATED"/>
    <property type="match status" value="1"/>
</dbReference>
<dbReference type="PROSITE" id="PS00107">
    <property type="entry name" value="PROTEIN_KINASE_ATP"/>
    <property type="match status" value="1"/>
</dbReference>
<feature type="domain" description="Protein kinase" evidence="6">
    <location>
        <begin position="1"/>
        <end position="178"/>
    </location>
</feature>
<proteinExistence type="inferred from homology"/>
<dbReference type="PROSITE" id="PS00108">
    <property type="entry name" value="PROTEIN_KINASE_ST"/>
    <property type="match status" value="1"/>
</dbReference>
<feature type="binding site" evidence="4">
    <location>
        <position position="23"/>
    </location>
    <ligand>
        <name>ATP</name>
        <dbReference type="ChEBI" id="CHEBI:30616"/>
    </ligand>
</feature>
<keyword evidence="2 4" id="KW-0547">Nucleotide-binding</keyword>
<dbReference type="GO" id="GO:0005524">
    <property type="term" value="F:ATP binding"/>
    <property type="evidence" value="ECO:0007669"/>
    <property type="project" value="UniProtKB-UniRule"/>
</dbReference>
<name>A0A0C3PTY1_PHLG1</name>
<dbReference type="Gene3D" id="1.10.510.10">
    <property type="entry name" value="Transferase(Phosphotransferase) domain 1"/>
    <property type="match status" value="1"/>
</dbReference>
<organism evidence="7 8">
    <name type="scientific">Phlebiopsis gigantea (strain 11061_1 CR5-6)</name>
    <name type="common">White-rot fungus</name>
    <name type="synonym">Peniophora gigantea</name>
    <dbReference type="NCBI Taxonomy" id="745531"/>
    <lineage>
        <taxon>Eukaryota</taxon>
        <taxon>Fungi</taxon>
        <taxon>Dikarya</taxon>
        <taxon>Basidiomycota</taxon>
        <taxon>Agaricomycotina</taxon>
        <taxon>Agaricomycetes</taxon>
        <taxon>Polyporales</taxon>
        <taxon>Phanerochaetaceae</taxon>
        <taxon>Phlebiopsis</taxon>
    </lineage>
</organism>
<dbReference type="GO" id="GO:0004674">
    <property type="term" value="F:protein serine/threonine kinase activity"/>
    <property type="evidence" value="ECO:0007669"/>
    <property type="project" value="UniProtKB-KW"/>
</dbReference>
<dbReference type="AlphaFoldDB" id="A0A0C3PTY1"/>
<keyword evidence="1 5" id="KW-0418">Kinase</keyword>
<keyword evidence="1 5" id="KW-0723">Serine/threonine-protein kinase</keyword>
<evidence type="ECO:0000259" key="6">
    <source>
        <dbReference type="PROSITE" id="PS50011"/>
    </source>
</evidence>
<dbReference type="InterPro" id="IPR001245">
    <property type="entry name" value="Ser-Thr/Tyr_kinase_cat_dom"/>
</dbReference>
<comment type="similarity">
    <text evidence="5">Belongs to the protein kinase superfamily.</text>
</comment>
<accession>A0A0C3PTY1</accession>
<evidence type="ECO:0000256" key="1">
    <source>
        <dbReference type="ARBA" id="ARBA00022527"/>
    </source>
</evidence>
<dbReference type="SUPFAM" id="SSF56112">
    <property type="entry name" value="Protein kinase-like (PK-like)"/>
    <property type="match status" value="1"/>
</dbReference>
<feature type="non-terminal residue" evidence="7">
    <location>
        <position position="178"/>
    </location>
</feature>
<dbReference type="PANTHER" id="PTHR44329:SF214">
    <property type="entry name" value="PROTEIN KINASE DOMAIN-CONTAINING PROTEIN"/>
    <property type="match status" value="1"/>
</dbReference>
<dbReference type="PRINTS" id="PR00109">
    <property type="entry name" value="TYRKINASE"/>
</dbReference>
<evidence type="ECO:0000256" key="3">
    <source>
        <dbReference type="ARBA" id="ARBA00022840"/>
    </source>
</evidence>
<evidence type="ECO:0000256" key="4">
    <source>
        <dbReference type="PROSITE-ProRule" id="PRU10141"/>
    </source>
</evidence>
<dbReference type="SMART" id="SM00220">
    <property type="entry name" value="S_TKc"/>
    <property type="match status" value="1"/>
</dbReference>
<dbReference type="InterPro" id="IPR008271">
    <property type="entry name" value="Ser/Thr_kinase_AS"/>
</dbReference>
<dbReference type="Proteomes" id="UP000053257">
    <property type="component" value="Unassembled WGS sequence"/>
</dbReference>
<dbReference type="EMBL" id="KN840449">
    <property type="protein sequence ID" value="KIP11073.1"/>
    <property type="molecule type" value="Genomic_DNA"/>
</dbReference>
<gene>
    <name evidence="7" type="ORF">PHLGIDRAFT_59766</name>
</gene>
<keyword evidence="3 4" id="KW-0067">ATP-binding</keyword>
<dbReference type="OrthoDB" id="2802511at2759"/>
<evidence type="ECO:0000256" key="5">
    <source>
        <dbReference type="RuleBase" id="RU000304"/>
    </source>
</evidence>
<sequence>KLGSGGYSQVYMGSWHGTKVAVKILEKGLSHSLMDKEISVWKDLRHPNILAFYGACSLANPPFMVCEYKANGNVVEYLRKFPDVNRCQLLFDASLGLVYLHQNRVIHGDIKGTNILVDHAGRASLADFGLSQIKLYSSTLHAAKNSRGETQGTLRWMSPEQMLHGELSTKTDVYSFAM</sequence>